<evidence type="ECO:0000313" key="6">
    <source>
        <dbReference type="EMBL" id="AGA80623.1"/>
    </source>
</evidence>
<evidence type="ECO:0000256" key="3">
    <source>
        <dbReference type="ARBA" id="ARBA00023125"/>
    </source>
</evidence>
<keyword evidence="3" id="KW-0238">DNA-binding</keyword>
<dbReference type="GO" id="GO:0009307">
    <property type="term" value="P:DNA restriction-modification system"/>
    <property type="evidence" value="ECO:0007669"/>
    <property type="project" value="UniProtKB-KW"/>
</dbReference>
<reference evidence="7" key="1">
    <citation type="submission" date="2012-02" db="EMBL/GenBank/DDBJ databases">
        <title>The complete genome of Echinicola vietnamensis DSM 17526.</title>
        <authorList>
            <person name="Lucas S."/>
            <person name="Copeland A."/>
            <person name="Lapidus A."/>
            <person name="Glavina del Rio T."/>
            <person name="Dalin E."/>
            <person name="Tice H."/>
            <person name="Bruce D."/>
            <person name="Goodwin L."/>
            <person name="Pitluck S."/>
            <person name="Peters L."/>
            <person name="Ovchinnikova G."/>
            <person name="Teshima H."/>
            <person name="Kyrpides N."/>
            <person name="Mavromatis K."/>
            <person name="Ivanova N."/>
            <person name="Brettin T."/>
            <person name="Detter J.C."/>
            <person name="Han C."/>
            <person name="Larimer F."/>
            <person name="Land M."/>
            <person name="Hauser L."/>
            <person name="Markowitz V."/>
            <person name="Cheng J.-F."/>
            <person name="Hugenholtz P."/>
            <person name="Woyke T."/>
            <person name="Wu D."/>
            <person name="Brambilla E."/>
            <person name="Klenk H.-P."/>
            <person name="Eisen J.A."/>
        </authorList>
    </citation>
    <scope>NUCLEOTIDE SEQUENCE [LARGE SCALE GENOMIC DNA]</scope>
    <source>
        <strain evidence="7">DSM 17526 / LMG 23754 / KMM 6221</strain>
    </source>
</reference>
<dbReference type="GO" id="GO:0003677">
    <property type="term" value="F:DNA binding"/>
    <property type="evidence" value="ECO:0007669"/>
    <property type="project" value="UniProtKB-KW"/>
</dbReference>
<dbReference type="PANTHER" id="PTHR30408">
    <property type="entry name" value="TYPE-1 RESTRICTION ENZYME ECOKI SPECIFICITY PROTEIN"/>
    <property type="match status" value="1"/>
</dbReference>
<keyword evidence="7" id="KW-1185">Reference proteome</keyword>
<dbReference type="CDD" id="cd17288">
    <property type="entry name" value="RMtype1_S_LlaAI06ORF1089P_TRD1-CR1_like"/>
    <property type="match status" value="1"/>
</dbReference>
<dbReference type="eggNOG" id="COG0732">
    <property type="taxonomic scope" value="Bacteria"/>
</dbReference>
<dbReference type="Gene3D" id="3.90.220.20">
    <property type="entry name" value="DNA methylase specificity domains"/>
    <property type="match status" value="2"/>
</dbReference>
<organism evidence="6 7">
    <name type="scientific">Echinicola vietnamensis (strain DSM 17526 / LMG 23754 / KMM 6221)</name>
    <dbReference type="NCBI Taxonomy" id="926556"/>
    <lineage>
        <taxon>Bacteria</taxon>
        <taxon>Pseudomonadati</taxon>
        <taxon>Bacteroidota</taxon>
        <taxon>Cytophagia</taxon>
        <taxon>Cytophagales</taxon>
        <taxon>Cyclobacteriaceae</taxon>
        <taxon>Echinicola</taxon>
    </lineage>
</organism>
<dbReference type="STRING" id="926556.Echvi_4441"/>
<feature type="domain" description="Type I restriction modification DNA specificity" evidence="5">
    <location>
        <begin position="142"/>
        <end position="293"/>
    </location>
</feature>
<dbReference type="SUPFAM" id="SSF116734">
    <property type="entry name" value="DNA methylase specificity domain"/>
    <property type="match status" value="2"/>
</dbReference>
<keyword evidence="6" id="KW-0378">Hydrolase</keyword>
<evidence type="ECO:0000259" key="5">
    <source>
        <dbReference type="Pfam" id="PF01420"/>
    </source>
</evidence>
<dbReference type="PATRIC" id="fig|926556.3.peg.4689"/>
<dbReference type="InterPro" id="IPR052021">
    <property type="entry name" value="Type-I_RS_S_subunit"/>
</dbReference>
<dbReference type="PANTHER" id="PTHR30408:SF13">
    <property type="entry name" value="TYPE I RESTRICTION ENZYME HINDI SPECIFICITY SUBUNIT"/>
    <property type="match status" value="1"/>
</dbReference>
<feature type="coiled-coil region" evidence="4">
    <location>
        <begin position="102"/>
        <end position="136"/>
    </location>
</feature>
<protein>
    <submittedName>
        <fullName evidence="6">Restriction endonuclease S subunit</fullName>
    </submittedName>
</protein>
<dbReference type="Gene3D" id="1.10.287.1120">
    <property type="entry name" value="Bipartite methylase S protein"/>
    <property type="match status" value="1"/>
</dbReference>
<comment type="similarity">
    <text evidence="1">Belongs to the type-I restriction system S methylase family.</text>
</comment>
<proteinExistence type="inferred from homology"/>
<dbReference type="EMBL" id="CP003346">
    <property type="protein sequence ID" value="AGA80623.1"/>
    <property type="molecule type" value="Genomic_DNA"/>
</dbReference>
<evidence type="ECO:0000256" key="1">
    <source>
        <dbReference type="ARBA" id="ARBA00010923"/>
    </source>
</evidence>
<dbReference type="REBASE" id="78179">
    <property type="entry name" value="S1.Evi17526IIP"/>
</dbReference>
<keyword evidence="4" id="KW-0175">Coiled coil</keyword>
<evidence type="ECO:0000313" key="7">
    <source>
        <dbReference type="Proteomes" id="UP000010796"/>
    </source>
</evidence>
<gene>
    <name evidence="6" type="ordered locus">Echvi_4441</name>
</gene>
<evidence type="ECO:0000256" key="2">
    <source>
        <dbReference type="ARBA" id="ARBA00022747"/>
    </source>
</evidence>
<evidence type="ECO:0000256" key="4">
    <source>
        <dbReference type="SAM" id="Coils"/>
    </source>
</evidence>
<dbReference type="InterPro" id="IPR044946">
    <property type="entry name" value="Restrct_endonuc_typeI_TRD_sf"/>
</dbReference>
<keyword evidence="2" id="KW-0680">Restriction system</keyword>
<dbReference type="HOGENOM" id="CLU_021095_0_0_10"/>
<sequence length="305" mass="34589">MKSSKVLAGDILLNITGGSIGRSCVVPTNFKEGNVNQHVSIIRLKKDNPNFLQSILSSWRGQKLIFEGQTGSGREGLNFESIKGFKVSFPTVSEQQKIASFLSLLSERIKTQIKIIEELQSQKNSLSKKLLSCQVRFLEHIEKWKEVKIGDVVKIGSGKDYKHLAEGEVPVFGTGGYMTSVDSCLYEGETVCIGRKGTIDKPFYYNGKIWTVDTLFFTHSYKSILPRFLFYVFEQINWLKFNEASGVPSLSKSTIEKIAIKIPSVKEQQKITTTLFAIDQKIDLESKHLELLKQQKRYFLQNLFI</sequence>
<dbReference type="Pfam" id="PF01420">
    <property type="entry name" value="Methylase_S"/>
    <property type="match status" value="2"/>
</dbReference>
<dbReference type="AlphaFoldDB" id="L0G5Q0"/>
<keyword evidence="6" id="KW-0255">Endonuclease</keyword>
<dbReference type="KEGG" id="evi:Echvi_4441"/>
<feature type="domain" description="Type I restriction modification DNA specificity" evidence="5">
    <location>
        <begin position="9"/>
        <end position="119"/>
    </location>
</feature>
<name>L0G5Q0_ECHVK</name>
<accession>L0G5Q0</accession>
<dbReference type="Proteomes" id="UP000010796">
    <property type="component" value="Chromosome"/>
</dbReference>
<dbReference type="InterPro" id="IPR000055">
    <property type="entry name" value="Restrct_endonuc_typeI_TRD"/>
</dbReference>
<keyword evidence="6" id="KW-0540">Nuclease</keyword>
<dbReference type="GO" id="GO:0004519">
    <property type="term" value="F:endonuclease activity"/>
    <property type="evidence" value="ECO:0007669"/>
    <property type="project" value="UniProtKB-KW"/>
</dbReference>